<sequence>MKRTLIFKTMNRVDNTAVPLEPFLLNVEFSGNITPIIMSKTTKGVERKKERTSGRSIPSPTPNHTSVIFRTEFSLNKDDIEKEPQRKSMIITSSFDAEKAFKTKQKRKLNSSFLFSQERKSLDPEQDVQLDNLEIPLEVSDFVIYNERLHKEKLGQTSKVGKRYLRLKTKRTGRGIKHQILKMHHFGISRDFVTEVIEDFTRGKLSPKTARNSLAVPRVEFMRRNSVQPTFVKREESPKRKESERQRKNTDTEFVRVKKGLNDLSDSEDFEEVCPVDEGVFYTLVPDEDLDLMISCDSEMVRDYLKRYRVSVGFPIKGYKECLVLDIRNGDDNPKEQIKVMEKLVETRRTEFITKHANEISMKDVQIGGKAERKFVFKKDGQQTSSFVPLFDTVEKEEFDKYKNLLQELWYTEQTHVNNLDILLHCYLDPISEGKYSNVVHKMKIQVKMLLRLHEIFFEKLTEKYEEKNENEIPTISKLLRYFFHFSKGTCPYIVEYNSNLKIVNELMTHQSVKKIVEKSVLHYKETHPTVSIQRIQSYLITPVQRIPRYILLIKDIIKNIPAISEEAEKMVECYHVILDVASWINEKKMIEEEREKYSEVINTLSGLYNLNKSCRRFIVSGSCKFCEGEETKMRRGYFFLFNDVLIRSRITKYDGRKIGHKKENDIYKKIDSYESVENFKNDNFVVQSVFMVTEDATVCYSPNPTCGTALLFTSPLSDLKITLIFEDPLDANAWFVALAYTISLSPSLNESKSILNLRNESAEFE</sequence>
<dbReference type="SUPFAM" id="SSF50729">
    <property type="entry name" value="PH domain-like"/>
    <property type="match status" value="1"/>
</dbReference>
<evidence type="ECO:0000259" key="2">
    <source>
        <dbReference type="PROSITE" id="PS50010"/>
    </source>
</evidence>
<reference evidence="3 4" key="1">
    <citation type="submission" date="2012-10" db="EMBL/GenBank/DDBJ databases">
        <authorList>
            <person name="Zafar N."/>
            <person name="Inman J."/>
            <person name="Hall N."/>
            <person name="Lorenzi H."/>
            <person name="Caler E."/>
        </authorList>
    </citation>
    <scope>NUCLEOTIDE SEQUENCE [LARGE SCALE GENOMIC DNA]</scope>
    <source>
        <strain evidence="3 4">IP1</strain>
    </source>
</reference>
<accession>A0A0A1U795</accession>
<name>A0A0A1U795_ENTIV</name>
<dbReference type="EMBL" id="KB206783">
    <property type="protein sequence ID" value="ELP87851.1"/>
    <property type="molecule type" value="Genomic_DNA"/>
</dbReference>
<dbReference type="GO" id="GO:0005737">
    <property type="term" value="C:cytoplasm"/>
    <property type="evidence" value="ECO:0007669"/>
    <property type="project" value="TreeGrafter"/>
</dbReference>
<dbReference type="VEuPathDB" id="AmoebaDB:EIN_274180"/>
<dbReference type="OrthoDB" id="1716625at2759"/>
<dbReference type="InterPro" id="IPR011993">
    <property type="entry name" value="PH-like_dom_sf"/>
</dbReference>
<feature type="compositionally biased region" description="Basic and acidic residues" evidence="1">
    <location>
        <begin position="232"/>
        <end position="251"/>
    </location>
</feature>
<dbReference type="AlphaFoldDB" id="A0A0A1U795"/>
<feature type="domain" description="DH" evidence="2">
    <location>
        <begin position="401"/>
        <end position="588"/>
    </location>
</feature>
<protein>
    <submittedName>
        <fullName evidence="3">Rho/RAC guanine nucleotide exchange factor, putative</fullName>
    </submittedName>
</protein>
<dbReference type="Pfam" id="PF00621">
    <property type="entry name" value="RhoGEF"/>
    <property type="match status" value="1"/>
</dbReference>
<dbReference type="SMART" id="SM00325">
    <property type="entry name" value="RhoGEF"/>
    <property type="match status" value="1"/>
</dbReference>
<dbReference type="PROSITE" id="PS50010">
    <property type="entry name" value="DH_2"/>
    <property type="match status" value="1"/>
</dbReference>
<evidence type="ECO:0000256" key="1">
    <source>
        <dbReference type="SAM" id="MobiDB-lite"/>
    </source>
</evidence>
<dbReference type="KEGG" id="eiv:EIN_274180"/>
<dbReference type="GeneID" id="14886792"/>
<feature type="region of interest" description="Disordered" evidence="1">
    <location>
        <begin position="40"/>
        <end position="63"/>
    </location>
</feature>
<dbReference type="InterPro" id="IPR035899">
    <property type="entry name" value="DBL_dom_sf"/>
</dbReference>
<dbReference type="SUPFAM" id="SSF48065">
    <property type="entry name" value="DBL homology domain (DH-domain)"/>
    <property type="match status" value="1"/>
</dbReference>
<feature type="compositionally biased region" description="Polar residues" evidence="1">
    <location>
        <begin position="54"/>
        <end position="63"/>
    </location>
</feature>
<organism evidence="3 4">
    <name type="scientific">Entamoeba invadens IP1</name>
    <dbReference type="NCBI Taxonomy" id="370355"/>
    <lineage>
        <taxon>Eukaryota</taxon>
        <taxon>Amoebozoa</taxon>
        <taxon>Evosea</taxon>
        <taxon>Archamoebae</taxon>
        <taxon>Mastigamoebida</taxon>
        <taxon>Entamoebidae</taxon>
        <taxon>Entamoeba</taxon>
    </lineage>
</organism>
<dbReference type="PANTHER" id="PTHR12673">
    <property type="entry name" value="FACIOGENITAL DYSPLASIA PROTEIN"/>
    <property type="match status" value="1"/>
</dbReference>
<dbReference type="Gene3D" id="1.20.900.10">
    <property type="entry name" value="Dbl homology (DH) domain"/>
    <property type="match status" value="1"/>
</dbReference>
<dbReference type="InterPro" id="IPR000219">
    <property type="entry name" value="DH_dom"/>
</dbReference>
<evidence type="ECO:0000313" key="4">
    <source>
        <dbReference type="Proteomes" id="UP000014680"/>
    </source>
</evidence>
<dbReference type="Gene3D" id="2.30.29.30">
    <property type="entry name" value="Pleckstrin-homology domain (PH domain)/Phosphotyrosine-binding domain (PTB)"/>
    <property type="match status" value="1"/>
</dbReference>
<dbReference type="RefSeq" id="XP_004254622.1">
    <property type="nucleotide sequence ID" value="XM_004254574.1"/>
</dbReference>
<feature type="compositionally biased region" description="Basic and acidic residues" evidence="1">
    <location>
        <begin position="43"/>
        <end position="53"/>
    </location>
</feature>
<gene>
    <name evidence="3" type="ORF">EIN_274180</name>
</gene>
<dbReference type="GO" id="GO:0005085">
    <property type="term" value="F:guanyl-nucleotide exchange factor activity"/>
    <property type="evidence" value="ECO:0007669"/>
    <property type="project" value="InterPro"/>
</dbReference>
<dbReference type="PANTHER" id="PTHR12673:SF263">
    <property type="entry name" value="PLECKSTRIN DOMAIN-CONTAINING PROTEIN"/>
    <property type="match status" value="1"/>
</dbReference>
<keyword evidence="4" id="KW-1185">Reference proteome</keyword>
<dbReference type="InterPro" id="IPR051092">
    <property type="entry name" value="FYVE_RhoGEF_PH"/>
</dbReference>
<proteinExistence type="predicted"/>
<feature type="region of interest" description="Disordered" evidence="1">
    <location>
        <begin position="230"/>
        <end position="251"/>
    </location>
</feature>
<dbReference type="Proteomes" id="UP000014680">
    <property type="component" value="Unassembled WGS sequence"/>
</dbReference>
<evidence type="ECO:0000313" key="3">
    <source>
        <dbReference type="EMBL" id="ELP87851.1"/>
    </source>
</evidence>